<evidence type="ECO:0000256" key="1">
    <source>
        <dbReference type="SAM" id="MobiDB-lite"/>
    </source>
</evidence>
<evidence type="ECO:0000313" key="3">
    <source>
        <dbReference type="Proteomes" id="UP000807769"/>
    </source>
</evidence>
<gene>
    <name evidence="2" type="ORF">BJ212DRAFT_1579186</name>
</gene>
<keyword evidence="3" id="KW-1185">Reference proteome</keyword>
<feature type="compositionally biased region" description="Acidic residues" evidence="1">
    <location>
        <begin position="715"/>
        <end position="762"/>
    </location>
</feature>
<reference evidence="2" key="1">
    <citation type="journal article" date="2020" name="New Phytol.">
        <title>Comparative genomics reveals dynamic genome evolution in host specialist ectomycorrhizal fungi.</title>
        <authorList>
            <person name="Lofgren L.A."/>
            <person name="Nguyen N.H."/>
            <person name="Vilgalys R."/>
            <person name="Ruytinx J."/>
            <person name="Liao H.L."/>
            <person name="Branco S."/>
            <person name="Kuo A."/>
            <person name="LaButti K."/>
            <person name="Lipzen A."/>
            <person name="Andreopoulos W."/>
            <person name="Pangilinan J."/>
            <person name="Riley R."/>
            <person name="Hundley H."/>
            <person name="Na H."/>
            <person name="Barry K."/>
            <person name="Grigoriev I.V."/>
            <person name="Stajich J.E."/>
            <person name="Kennedy P.G."/>
        </authorList>
    </citation>
    <scope>NUCLEOTIDE SEQUENCE</scope>
    <source>
        <strain evidence="2">MN1</strain>
    </source>
</reference>
<sequence>MYSSQAMLEAHEAIKLHPPDPSCKLETVIAAVMLWSDSTHLTSFGSASLWLIYLFLRNQSKYIHGKPSSFAAHHLAYIPKLSNTIQDFYRCVFGKPATAEMLTYCRQELMQAIWLLLMDDDFMHAYEFGVVIKCLDGISRRVFPQFFSYSADYPEKTLLSCIKFLDLLHEFELGVWKAVFTHLLHILYAYGEESIQRLNQRYQQVPTFGQGTIQHFSSNASAMKCLAARDFEDLLQCVMPVFEQLLPSPLNEMLLDLLFELTTWHGLAKLQLHTETTLGFLDTSTTHLGKCLQKFMSKTAKRFVTCDLPSEEAARGHCKARAAAKGGNTSSRANATGPSTGVKAQYFNFMTYKLHTLGDYVSAIRLFSTTDNNSTQLGKLEHRRVKHFYPRVKHKLPSKSKKGKAKVTDKRQCHTANNLSKDLPSIPFEASEPLAYSDPKAHYHIASSTRYFLNVQQWLGRHSEDRALEDFLPQLKDHLLARMLGHRYNGDETEFSAAEQAQIVFVNDCDHAPSFNSPQEMDFLWVRWFGHNPNNYQSGWNAKRLHRLGFIPADEPGTFGFLDPRQIIRGIHLIPAFVYGRTDELLPPSISRPLHENNEDWRFYYVNMFVDRDMFMRFRGGGVGHKSTRSATQIFRNDHDPLDCVAPGDNADSEEDEEASDSEEDEEASEGDEEGAAEGDEEGAAEGAIDEGIIDQDEDEVGESEMEEFGYGGLDQEEDDTDSDEDDSSSDNEDNDSDLDNDLGPEDGEDENEEELEGYGEL</sequence>
<dbReference type="EMBL" id="JABBWG010000030">
    <property type="protein sequence ID" value="KAG1811133.1"/>
    <property type="molecule type" value="Genomic_DNA"/>
</dbReference>
<dbReference type="Pfam" id="PF18759">
    <property type="entry name" value="Plavaka"/>
    <property type="match status" value="1"/>
</dbReference>
<dbReference type="RefSeq" id="XP_041189793.1">
    <property type="nucleotide sequence ID" value="XM_041342235.1"/>
</dbReference>
<dbReference type="InterPro" id="IPR041078">
    <property type="entry name" value="Plavaka"/>
</dbReference>
<proteinExistence type="predicted"/>
<organism evidence="2 3">
    <name type="scientific">Suillus subaureus</name>
    <dbReference type="NCBI Taxonomy" id="48587"/>
    <lineage>
        <taxon>Eukaryota</taxon>
        <taxon>Fungi</taxon>
        <taxon>Dikarya</taxon>
        <taxon>Basidiomycota</taxon>
        <taxon>Agaricomycotina</taxon>
        <taxon>Agaricomycetes</taxon>
        <taxon>Agaricomycetidae</taxon>
        <taxon>Boletales</taxon>
        <taxon>Suillineae</taxon>
        <taxon>Suillaceae</taxon>
        <taxon>Suillus</taxon>
    </lineage>
</organism>
<dbReference type="Proteomes" id="UP000807769">
    <property type="component" value="Unassembled WGS sequence"/>
</dbReference>
<comment type="caution">
    <text evidence="2">The sequence shown here is derived from an EMBL/GenBank/DDBJ whole genome shotgun (WGS) entry which is preliminary data.</text>
</comment>
<dbReference type="AlphaFoldDB" id="A0A9P7E564"/>
<feature type="region of interest" description="Disordered" evidence="1">
    <location>
        <begin position="627"/>
        <end position="762"/>
    </location>
</feature>
<feature type="compositionally biased region" description="Acidic residues" evidence="1">
    <location>
        <begin position="651"/>
        <end position="708"/>
    </location>
</feature>
<dbReference type="OrthoDB" id="2687259at2759"/>
<name>A0A9P7E564_9AGAM</name>
<evidence type="ECO:0000313" key="2">
    <source>
        <dbReference type="EMBL" id="KAG1811133.1"/>
    </source>
</evidence>
<protein>
    <submittedName>
        <fullName evidence="2">Uncharacterized protein</fullName>
    </submittedName>
</protein>
<dbReference type="GeneID" id="64636251"/>
<accession>A0A9P7E564</accession>